<accession>A0A1R3H7S7</accession>
<dbReference type="Proteomes" id="UP000188268">
    <property type="component" value="Unassembled WGS sequence"/>
</dbReference>
<feature type="domain" description="DC1" evidence="2">
    <location>
        <begin position="14"/>
        <end position="57"/>
    </location>
</feature>
<dbReference type="Pfam" id="PF03107">
    <property type="entry name" value="C1_2"/>
    <property type="match status" value="3"/>
</dbReference>
<dbReference type="PANTHER" id="PTHR47841">
    <property type="entry name" value="DIACYLGLYCEROL KINASE THETA-LIKE-RELATED"/>
    <property type="match status" value="1"/>
</dbReference>
<feature type="domain" description="DC1" evidence="2">
    <location>
        <begin position="126"/>
        <end position="167"/>
    </location>
</feature>
<feature type="domain" description="DC1" evidence="2">
    <location>
        <begin position="67"/>
        <end position="114"/>
    </location>
</feature>
<evidence type="ECO:0000313" key="4">
    <source>
        <dbReference type="Proteomes" id="UP000188268"/>
    </source>
</evidence>
<dbReference type="Gene3D" id="3.30.60.20">
    <property type="match status" value="1"/>
</dbReference>
<dbReference type="PANTHER" id="PTHR47841:SF7">
    <property type="entry name" value="CYSTEINE_HISTIDINE-RICH C1 DOMAIN PROTEIN"/>
    <property type="match status" value="1"/>
</dbReference>
<evidence type="ECO:0000313" key="3">
    <source>
        <dbReference type="EMBL" id="OMO66405.1"/>
    </source>
</evidence>
<proteinExistence type="predicted"/>
<keyword evidence="4" id="KW-1185">Reference proteome</keyword>
<dbReference type="SUPFAM" id="SSF57889">
    <property type="entry name" value="Cysteine-rich domain"/>
    <property type="match status" value="2"/>
</dbReference>
<keyword evidence="1" id="KW-0677">Repeat</keyword>
<dbReference type="InterPro" id="IPR004146">
    <property type="entry name" value="DC1"/>
</dbReference>
<dbReference type="OrthoDB" id="1841121at2759"/>
<gene>
    <name evidence="3" type="ORF">CCACVL1_21164</name>
</gene>
<comment type="caution">
    <text evidence="3">The sequence shown here is derived from an EMBL/GenBank/DDBJ whole genome shotgun (WGS) entry which is preliminary data.</text>
</comment>
<evidence type="ECO:0000259" key="2">
    <source>
        <dbReference type="Pfam" id="PF03107"/>
    </source>
</evidence>
<dbReference type="OMA" id="CTSWHYR"/>
<sequence>MAPLSKKTVSIRHFTHDHPLTEANSDTEFLCDGCKTLGTGTRYRCEPCGFDLHDYCATCPMELPSFMHEHNLKLVLRKPKGTRQIIRVCDLCSDPVEGLFYRCQSCEFDVHPCCTQLPEYVRHVMHKEHPLKLQRMVPGMCMVCKDSCTSWHYRCGICNFDLHIECVLQPICEEAPAASTPMSTSRSIHKQGGPSPSASAPPFFDANHGYGYGRLTVPPPSPYFGYGVPPSTPYFNPYGAPPVYGSPPAGGSLTSMVISIIVVKLRVREVVENLGKNFIE</sequence>
<protein>
    <submittedName>
        <fullName evidence="3">C1-like protein</fullName>
    </submittedName>
</protein>
<dbReference type="AlphaFoldDB" id="A0A1R3H7S7"/>
<name>A0A1R3H7S7_COCAP</name>
<reference evidence="3 4" key="1">
    <citation type="submission" date="2013-09" db="EMBL/GenBank/DDBJ databases">
        <title>Corchorus capsularis genome sequencing.</title>
        <authorList>
            <person name="Alam M."/>
            <person name="Haque M.S."/>
            <person name="Islam M.S."/>
            <person name="Emdad E.M."/>
            <person name="Islam M.M."/>
            <person name="Ahmed B."/>
            <person name="Halim A."/>
            <person name="Hossen Q.M.M."/>
            <person name="Hossain M.Z."/>
            <person name="Ahmed R."/>
            <person name="Khan M.M."/>
            <person name="Islam R."/>
            <person name="Rashid M.M."/>
            <person name="Khan S.A."/>
            <person name="Rahman M.S."/>
            <person name="Alam M."/>
        </authorList>
    </citation>
    <scope>NUCLEOTIDE SEQUENCE [LARGE SCALE GENOMIC DNA]</scope>
    <source>
        <strain evidence="4">cv. CVL-1</strain>
        <tissue evidence="3">Whole seedling</tissue>
    </source>
</reference>
<dbReference type="Gramene" id="OMO66405">
    <property type="protein sequence ID" value="OMO66405"/>
    <property type="gene ID" value="CCACVL1_21164"/>
</dbReference>
<organism evidence="3 4">
    <name type="scientific">Corchorus capsularis</name>
    <name type="common">Jute</name>
    <dbReference type="NCBI Taxonomy" id="210143"/>
    <lineage>
        <taxon>Eukaryota</taxon>
        <taxon>Viridiplantae</taxon>
        <taxon>Streptophyta</taxon>
        <taxon>Embryophyta</taxon>
        <taxon>Tracheophyta</taxon>
        <taxon>Spermatophyta</taxon>
        <taxon>Magnoliopsida</taxon>
        <taxon>eudicotyledons</taxon>
        <taxon>Gunneridae</taxon>
        <taxon>Pentapetalae</taxon>
        <taxon>rosids</taxon>
        <taxon>malvids</taxon>
        <taxon>Malvales</taxon>
        <taxon>Malvaceae</taxon>
        <taxon>Grewioideae</taxon>
        <taxon>Apeibeae</taxon>
        <taxon>Corchorus</taxon>
    </lineage>
</organism>
<dbReference type="EMBL" id="AWWV01012528">
    <property type="protein sequence ID" value="OMO66405.1"/>
    <property type="molecule type" value="Genomic_DNA"/>
</dbReference>
<dbReference type="InterPro" id="IPR046349">
    <property type="entry name" value="C1-like_sf"/>
</dbReference>
<evidence type="ECO:0000256" key="1">
    <source>
        <dbReference type="ARBA" id="ARBA00022737"/>
    </source>
</evidence>